<proteinExistence type="predicted"/>
<keyword evidence="1" id="KW-0812">Transmembrane</keyword>
<accession>A0AAV9WHB9</accession>
<comment type="caution">
    <text evidence="2">The sequence shown here is derived from an EMBL/GenBank/DDBJ whole genome shotgun (WGS) entry which is preliminary data.</text>
</comment>
<feature type="transmembrane region" description="Helical" evidence="1">
    <location>
        <begin position="174"/>
        <end position="193"/>
    </location>
</feature>
<protein>
    <recommendedName>
        <fullName evidence="4">Transmembrane protein</fullName>
    </recommendedName>
</protein>
<evidence type="ECO:0000313" key="3">
    <source>
        <dbReference type="Proteomes" id="UP001370758"/>
    </source>
</evidence>
<gene>
    <name evidence="2" type="ORF">TWF481_007470</name>
</gene>
<evidence type="ECO:0000256" key="1">
    <source>
        <dbReference type="SAM" id="Phobius"/>
    </source>
</evidence>
<dbReference type="EMBL" id="JAVHJL010000004">
    <property type="protein sequence ID" value="KAK6505577.1"/>
    <property type="molecule type" value="Genomic_DNA"/>
</dbReference>
<reference evidence="2 3" key="1">
    <citation type="submission" date="2023-08" db="EMBL/GenBank/DDBJ databases">
        <authorList>
            <person name="Palmer J.M."/>
        </authorList>
    </citation>
    <scope>NUCLEOTIDE SEQUENCE [LARGE SCALE GENOMIC DNA]</scope>
    <source>
        <strain evidence="2 3">TWF481</strain>
    </source>
</reference>
<sequence>MASLEDRISDYFIGLETVPWLLNPPTLPLYSKLAQDKTIKHTNPRVKLKLLKSNIKWISAQHNTAIRRAGSSRSRVMFLVLALGFATAVLGLFGAIMSSSLDRAPQTLSAAPVHVVQDRPDHQGPSWPCPDGPSDISEIETDKNPPADETIFNVGPHVGIHQNTAAKESLSDTLFGLGLWLAIATSFAGIWVCSTQQPSPQIGGIVLARGGKETEKKKKEEHDEIMATLLHLKEMIERIKDAQS</sequence>
<dbReference type="AlphaFoldDB" id="A0AAV9WHB9"/>
<feature type="transmembrane region" description="Helical" evidence="1">
    <location>
        <begin position="76"/>
        <end position="97"/>
    </location>
</feature>
<keyword evidence="1" id="KW-1133">Transmembrane helix</keyword>
<keyword evidence="3" id="KW-1185">Reference proteome</keyword>
<name>A0AAV9WHB9_9PEZI</name>
<organism evidence="2 3">
    <name type="scientific">Arthrobotrys musiformis</name>
    <dbReference type="NCBI Taxonomy" id="47236"/>
    <lineage>
        <taxon>Eukaryota</taxon>
        <taxon>Fungi</taxon>
        <taxon>Dikarya</taxon>
        <taxon>Ascomycota</taxon>
        <taxon>Pezizomycotina</taxon>
        <taxon>Orbiliomycetes</taxon>
        <taxon>Orbiliales</taxon>
        <taxon>Orbiliaceae</taxon>
        <taxon>Arthrobotrys</taxon>
    </lineage>
</organism>
<evidence type="ECO:0008006" key="4">
    <source>
        <dbReference type="Google" id="ProtNLM"/>
    </source>
</evidence>
<keyword evidence="1" id="KW-0472">Membrane</keyword>
<evidence type="ECO:0000313" key="2">
    <source>
        <dbReference type="EMBL" id="KAK6505577.1"/>
    </source>
</evidence>
<dbReference type="Proteomes" id="UP001370758">
    <property type="component" value="Unassembled WGS sequence"/>
</dbReference>